<evidence type="ECO:0000313" key="2">
    <source>
        <dbReference type="Proteomes" id="UP001374535"/>
    </source>
</evidence>
<evidence type="ECO:0000313" key="1">
    <source>
        <dbReference type="EMBL" id="WVZ15215.1"/>
    </source>
</evidence>
<gene>
    <name evidence="1" type="ORF">V8G54_012781</name>
</gene>
<dbReference type="Proteomes" id="UP001374535">
    <property type="component" value="Chromosome 4"/>
</dbReference>
<accession>A0AAQ3NSV9</accession>
<sequence length="186" mass="20846">MSWQLCSISLFSNFPSKNSKEYLTLWRILILKLFGHSSCDRSYVGHSASSLCITGARPFGFTCRAFQVFNQLASLPFGLIDFVYWEVLQLLPGHEQPITSTGRFSRNSWATDVQFCVLGSSPGTPGSRTTNHVYWEVFQELLGHERTILSTGKFSRNSWVTDNQSSLLGSSPGTPGSRIIMVNFVY</sequence>
<protein>
    <submittedName>
        <fullName evidence="1">Uncharacterized protein</fullName>
    </submittedName>
</protein>
<keyword evidence="2" id="KW-1185">Reference proteome</keyword>
<dbReference type="EMBL" id="CP144697">
    <property type="protein sequence ID" value="WVZ15215.1"/>
    <property type="molecule type" value="Genomic_DNA"/>
</dbReference>
<dbReference type="AlphaFoldDB" id="A0AAQ3NSV9"/>
<name>A0AAQ3NSV9_VIGMU</name>
<proteinExistence type="predicted"/>
<reference evidence="1 2" key="1">
    <citation type="journal article" date="2023" name="Life. Sci Alliance">
        <title>Evolutionary insights into 3D genome organization and epigenetic landscape of Vigna mungo.</title>
        <authorList>
            <person name="Junaid A."/>
            <person name="Singh B."/>
            <person name="Bhatia S."/>
        </authorList>
    </citation>
    <scope>NUCLEOTIDE SEQUENCE [LARGE SCALE GENOMIC DNA]</scope>
    <source>
        <strain evidence="1">Urdbean</strain>
    </source>
</reference>
<organism evidence="1 2">
    <name type="scientific">Vigna mungo</name>
    <name type="common">Black gram</name>
    <name type="synonym">Phaseolus mungo</name>
    <dbReference type="NCBI Taxonomy" id="3915"/>
    <lineage>
        <taxon>Eukaryota</taxon>
        <taxon>Viridiplantae</taxon>
        <taxon>Streptophyta</taxon>
        <taxon>Embryophyta</taxon>
        <taxon>Tracheophyta</taxon>
        <taxon>Spermatophyta</taxon>
        <taxon>Magnoliopsida</taxon>
        <taxon>eudicotyledons</taxon>
        <taxon>Gunneridae</taxon>
        <taxon>Pentapetalae</taxon>
        <taxon>rosids</taxon>
        <taxon>fabids</taxon>
        <taxon>Fabales</taxon>
        <taxon>Fabaceae</taxon>
        <taxon>Papilionoideae</taxon>
        <taxon>50 kb inversion clade</taxon>
        <taxon>NPAAA clade</taxon>
        <taxon>indigoferoid/millettioid clade</taxon>
        <taxon>Phaseoleae</taxon>
        <taxon>Vigna</taxon>
    </lineage>
</organism>